<dbReference type="GO" id="GO:0005829">
    <property type="term" value="C:cytosol"/>
    <property type="evidence" value="ECO:0007669"/>
    <property type="project" value="TreeGrafter"/>
</dbReference>
<evidence type="ECO:0000313" key="3">
    <source>
        <dbReference type="Proteomes" id="UP000324996"/>
    </source>
</evidence>
<dbReference type="Proteomes" id="UP000324996">
    <property type="component" value="Unassembled WGS sequence"/>
</dbReference>
<dbReference type="AlphaFoldDB" id="A0A5A7N3D4"/>
<dbReference type="PANTHER" id="PTHR33221">
    <property type="entry name" value="WINGED HELIX-TURN-HELIX TRANSCRIPTIONAL REGULATOR, RRF2 FAMILY"/>
    <property type="match status" value="1"/>
</dbReference>
<dbReference type="EMBL" id="BKCN01000001">
    <property type="protein sequence ID" value="GER02628.1"/>
    <property type="molecule type" value="Genomic_DNA"/>
</dbReference>
<gene>
    <name evidence="2" type="ORF">JCM17846_03100</name>
</gene>
<comment type="caution">
    <text evidence="2">The sequence shown here is derived from an EMBL/GenBank/DDBJ whole genome shotgun (WGS) entry which is preliminary data.</text>
</comment>
<feature type="region of interest" description="Disordered" evidence="1">
    <location>
        <begin position="136"/>
        <end position="155"/>
    </location>
</feature>
<sequence>MFKFSKKMIYAVEAVVYVALHGKTAPVQSRAITGRQQIPERYLEQVLQRLVRCDILKGVRGPRGGYRLARPAERISIGEIVGVIRGLDGGDESNEHESASELGELIVLPIFEGLDREVMERLDRVLVADLLQQAQAGNSDTSDHSASPAQILQRA</sequence>
<dbReference type="PANTHER" id="PTHR33221:SF15">
    <property type="entry name" value="HTH-TYPE TRANSCRIPTIONAL REGULATOR YWGB-RELATED"/>
    <property type="match status" value="1"/>
</dbReference>
<dbReference type="NCBIfam" id="TIGR00738">
    <property type="entry name" value="rrf2_super"/>
    <property type="match status" value="1"/>
</dbReference>
<accession>A0A5A7N3D4</accession>
<dbReference type="RefSeq" id="WP_081836941.1">
    <property type="nucleotide sequence ID" value="NZ_BKCN01000001.1"/>
</dbReference>
<dbReference type="SUPFAM" id="SSF46785">
    <property type="entry name" value="Winged helix' DNA-binding domain"/>
    <property type="match status" value="1"/>
</dbReference>
<reference evidence="2 3" key="1">
    <citation type="submission" date="2019-09" db="EMBL/GenBank/DDBJ databases">
        <title>NBRP : Genome information of microbial organism related human and environment.</title>
        <authorList>
            <person name="Hattori M."/>
            <person name="Oshima K."/>
            <person name="Inaba H."/>
            <person name="Suda W."/>
            <person name="Sakamoto M."/>
            <person name="Iino T."/>
            <person name="Kitahara M."/>
            <person name="Oshida Y."/>
            <person name="Iida T."/>
            <person name="Kudo T."/>
            <person name="Itoh T."/>
            <person name="Ohkuma M."/>
        </authorList>
    </citation>
    <scope>NUCLEOTIDE SEQUENCE [LARGE SCALE GENOMIC DNA]</scope>
    <source>
        <strain evidence="2 3">Q-1</strain>
    </source>
</reference>
<dbReference type="Pfam" id="PF02082">
    <property type="entry name" value="Rrf2"/>
    <property type="match status" value="1"/>
</dbReference>
<dbReference type="GO" id="GO:0003700">
    <property type="term" value="F:DNA-binding transcription factor activity"/>
    <property type="evidence" value="ECO:0007669"/>
    <property type="project" value="TreeGrafter"/>
</dbReference>
<organism evidence="2 3">
    <name type="scientific">Iodidimonas nitroreducens</name>
    <dbReference type="NCBI Taxonomy" id="1236968"/>
    <lineage>
        <taxon>Bacteria</taxon>
        <taxon>Pseudomonadati</taxon>
        <taxon>Pseudomonadota</taxon>
        <taxon>Alphaproteobacteria</taxon>
        <taxon>Iodidimonadales</taxon>
        <taxon>Iodidimonadaceae</taxon>
        <taxon>Iodidimonas</taxon>
    </lineage>
</organism>
<name>A0A5A7N3D4_9PROT</name>
<dbReference type="InterPro" id="IPR000944">
    <property type="entry name" value="Tscrpt_reg_Rrf2"/>
</dbReference>
<dbReference type="InterPro" id="IPR036388">
    <property type="entry name" value="WH-like_DNA-bd_sf"/>
</dbReference>
<evidence type="ECO:0000313" key="2">
    <source>
        <dbReference type="EMBL" id="GER02628.1"/>
    </source>
</evidence>
<protein>
    <submittedName>
        <fullName evidence="2">Rrf2 family transcriptional regulator</fullName>
    </submittedName>
</protein>
<dbReference type="Gene3D" id="1.10.10.10">
    <property type="entry name" value="Winged helix-like DNA-binding domain superfamily/Winged helix DNA-binding domain"/>
    <property type="match status" value="1"/>
</dbReference>
<evidence type="ECO:0000256" key="1">
    <source>
        <dbReference type="SAM" id="MobiDB-lite"/>
    </source>
</evidence>
<dbReference type="InterPro" id="IPR036390">
    <property type="entry name" value="WH_DNA-bd_sf"/>
</dbReference>
<dbReference type="PROSITE" id="PS51197">
    <property type="entry name" value="HTH_RRF2_2"/>
    <property type="match status" value="1"/>
</dbReference>
<keyword evidence="3" id="KW-1185">Reference proteome</keyword>
<proteinExistence type="predicted"/>